<accession>A0A8I6X8C3</accession>
<evidence type="ECO:0000313" key="3">
    <source>
        <dbReference type="Proteomes" id="UP000011116"/>
    </source>
</evidence>
<reference evidence="3" key="1">
    <citation type="journal article" date="2012" name="Nature">
        <title>A physical, genetic and functional sequence assembly of the barley genome.</title>
        <authorList>
            <consortium name="The International Barley Genome Sequencing Consortium"/>
            <person name="Mayer K.F."/>
            <person name="Waugh R."/>
            <person name="Brown J.W."/>
            <person name="Schulman A."/>
            <person name="Langridge P."/>
            <person name="Platzer M."/>
            <person name="Fincher G.B."/>
            <person name="Muehlbauer G.J."/>
            <person name="Sato K."/>
            <person name="Close T.J."/>
            <person name="Wise R.P."/>
            <person name="Stein N."/>
        </authorList>
    </citation>
    <scope>NUCLEOTIDE SEQUENCE [LARGE SCALE GENOMIC DNA]</scope>
    <source>
        <strain evidence="3">cv. Morex</strain>
    </source>
</reference>
<dbReference type="AlphaFoldDB" id="A0A8I6X8C3"/>
<feature type="compositionally biased region" description="Polar residues" evidence="1">
    <location>
        <begin position="47"/>
        <end position="61"/>
    </location>
</feature>
<proteinExistence type="predicted"/>
<feature type="compositionally biased region" description="Polar residues" evidence="1">
    <location>
        <begin position="121"/>
        <end position="132"/>
    </location>
</feature>
<dbReference type="Gramene" id="HORVU.MOREX.r3.5HG0434480.1">
    <property type="protein sequence ID" value="HORVU.MOREX.r3.5HG0434480.1"/>
    <property type="gene ID" value="HORVU.MOREX.r3.5HG0434480"/>
</dbReference>
<evidence type="ECO:0000313" key="2">
    <source>
        <dbReference type="EnsemblPlants" id="HORVU.MOREX.r3.5HG0434480.1"/>
    </source>
</evidence>
<keyword evidence="3" id="KW-1185">Reference proteome</keyword>
<evidence type="ECO:0000256" key="1">
    <source>
        <dbReference type="SAM" id="MobiDB-lite"/>
    </source>
</evidence>
<sequence>MWHYSGPEDSTRSHPEEVDKDTVAKWIRNITSPCDNPLGSKRVLPYSFQNPPNNVTWTNMYSPVPNGAQLEVKEGSMEGSAESDYVEDNEETKDDSEESEDEVSSPSRVEPQSKQRHNPADTPNKTLASSGRSTKRVRGASNESAENSAKLLKPSKSKPQKALPRMRISVPVASTAATSVMSPPREDGYLMDVDTADATTSQ</sequence>
<feature type="region of interest" description="Disordered" evidence="1">
    <location>
        <begin position="46"/>
        <end position="202"/>
    </location>
</feature>
<dbReference type="Proteomes" id="UP000011116">
    <property type="component" value="Chromosome 5H"/>
</dbReference>
<dbReference type="Gramene" id="HORVU.MOREX.r2.5HG0360830.1">
    <property type="protein sequence ID" value="HORVU.MOREX.r2.5HG0360830.1"/>
    <property type="gene ID" value="HORVU.MOREX.r2.5HG0360830"/>
</dbReference>
<organism evidence="2 3">
    <name type="scientific">Hordeum vulgare subsp. vulgare</name>
    <name type="common">Domesticated barley</name>
    <dbReference type="NCBI Taxonomy" id="112509"/>
    <lineage>
        <taxon>Eukaryota</taxon>
        <taxon>Viridiplantae</taxon>
        <taxon>Streptophyta</taxon>
        <taxon>Embryophyta</taxon>
        <taxon>Tracheophyta</taxon>
        <taxon>Spermatophyta</taxon>
        <taxon>Magnoliopsida</taxon>
        <taxon>Liliopsida</taxon>
        <taxon>Poales</taxon>
        <taxon>Poaceae</taxon>
        <taxon>BOP clade</taxon>
        <taxon>Pooideae</taxon>
        <taxon>Triticodae</taxon>
        <taxon>Triticeae</taxon>
        <taxon>Hordeinae</taxon>
        <taxon>Hordeum</taxon>
    </lineage>
</organism>
<reference evidence="2" key="2">
    <citation type="submission" date="2020-10" db="EMBL/GenBank/DDBJ databases">
        <authorList>
            <person name="Scholz U."/>
            <person name="Mascher M."/>
            <person name="Fiebig A."/>
        </authorList>
    </citation>
    <scope>NUCLEOTIDE SEQUENCE [LARGE SCALE GENOMIC DNA]</scope>
    <source>
        <strain evidence="2">cv. Morex</strain>
    </source>
</reference>
<feature type="compositionally biased region" description="Acidic residues" evidence="1">
    <location>
        <begin position="84"/>
        <end position="103"/>
    </location>
</feature>
<reference evidence="2" key="3">
    <citation type="submission" date="2022-01" db="UniProtKB">
        <authorList>
            <consortium name="EnsemblPlants"/>
        </authorList>
    </citation>
    <scope>IDENTIFICATION</scope>
    <source>
        <strain evidence="2">subsp. vulgare</strain>
    </source>
</reference>
<name>A0A8I6X8C3_HORVV</name>
<dbReference type="EnsemblPlants" id="HORVU.MOREX.r3.5HG0434480.1">
    <property type="protein sequence ID" value="HORVU.MOREX.r3.5HG0434480.1"/>
    <property type="gene ID" value="HORVU.MOREX.r3.5HG0434480"/>
</dbReference>
<protein>
    <submittedName>
        <fullName evidence="2">Uncharacterized protein</fullName>
    </submittedName>
</protein>